<name>A0A8R1EMM3_CAEJA</name>
<evidence type="ECO:0000313" key="3">
    <source>
        <dbReference type="Proteomes" id="UP000005237"/>
    </source>
</evidence>
<evidence type="ECO:0000313" key="2">
    <source>
        <dbReference type="EnsemblMetazoa" id="CJA40105.1"/>
    </source>
</evidence>
<organism evidence="2 3">
    <name type="scientific">Caenorhabditis japonica</name>
    <dbReference type="NCBI Taxonomy" id="281687"/>
    <lineage>
        <taxon>Eukaryota</taxon>
        <taxon>Metazoa</taxon>
        <taxon>Ecdysozoa</taxon>
        <taxon>Nematoda</taxon>
        <taxon>Chromadorea</taxon>
        <taxon>Rhabditida</taxon>
        <taxon>Rhabditina</taxon>
        <taxon>Rhabditomorpha</taxon>
        <taxon>Rhabditoidea</taxon>
        <taxon>Rhabditidae</taxon>
        <taxon>Peloderinae</taxon>
        <taxon>Caenorhabditis</taxon>
    </lineage>
</organism>
<dbReference type="Pfam" id="PF10317">
    <property type="entry name" value="7TM_GPCR_Srd"/>
    <property type="match status" value="1"/>
</dbReference>
<evidence type="ECO:0000256" key="1">
    <source>
        <dbReference type="SAM" id="Phobius"/>
    </source>
</evidence>
<dbReference type="EnsemblMetazoa" id="CJA40105.1">
    <property type="protein sequence ID" value="CJA40105.1"/>
    <property type="gene ID" value="WBGene00215953"/>
</dbReference>
<sequence length="69" mass="7885">MLAHWSDTFHRIFDCIMAPIALLFNLSLLVIIKKYTPESLKTFSAIILITTLCDLITPISQLFVTARFI</sequence>
<keyword evidence="1" id="KW-0472">Membrane</keyword>
<reference evidence="3" key="1">
    <citation type="submission" date="2010-08" db="EMBL/GenBank/DDBJ databases">
        <authorList>
            <consortium name="Caenorhabditis japonica Sequencing Consortium"/>
            <person name="Wilson R.K."/>
        </authorList>
    </citation>
    <scope>NUCLEOTIDE SEQUENCE [LARGE SCALE GENOMIC DNA]</scope>
    <source>
        <strain evidence="3">DF5081</strain>
    </source>
</reference>
<dbReference type="AlphaFoldDB" id="A0A8R1EMM3"/>
<accession>A0A8R1EMM3</accession>
<protein>
    <submittedName>
        <fullName evidence="2">Uncharacterized protein</fullName>
    </submittedName>
</protein>
<keyword evidence="1" id="KW-1133">Transmembrane helix</keyword>
<keyword evidence="3" id="KW-1185">Reference proteome</keyword>
<keyword evidence="1" id="KW-0812">Transmembrane</keyword>
<dbReference type="Proteomes" id="UP000005237">
    <property type="component" value="Unassembled WGS sequence"/>
</dbReference>
<feature type="transmembrane region" description="Helical" evidence="1">
    <location>
        <begin position="44"/>
        <end position="64"/>
    </location>
</feature>
<proteinExistence type="predicted"/>
<reference evidence="2" key="2">
    <citation type="submission" date="2022-06" db="UniProtKB">
        <authorList>
            <consortium name="EnsemblMetazoa"/>
        </authorList>
    </citation>
    <scope>IDENTIFICATION</scope>
    <source>
        <strain evidence="2">DF5081</strain>
    </source>
</reference>
<dbReference type="InterPro" id="IPR019421">
    <property type="entry name" value="7TM_GPCR_serpentine_rcpt_Srd"/>
</dbReference>
<feature type="transmembrane region" description="Helical" evidence="1">
    <location>
        <begin position="12"/>
        <end position="32"/>
    </location>
</feature>